<evidence type="ECO:0000256" key="2">
    <source>
        <dbReference type="ARBA" id="ARBA00009209"/>
    </source>
</evidence>
<keyword evidence="9" id="KW-1185">Reference proteome</keyword>
<evidence type="ECO:0000256" key="5">
    <source>
        <dbReference type="ARBA" id="ARBA00023001"/>
    </source>
</evidence>
<reference evidence="8 9" key="1">
    <citation type="submission" date="2020-03" db="EMBL/GenBank/DDBJ databases">
        <title>Roseomonas selenitidurans sp. nov. isolated from urban soil.</title>
        <authorList>
            <person name="Liu H."/>
        </authorList>
    </citation>
    <scope>NUCLEOTIDE SEQUENCE [LARGE SCALE GENOMIC DNA]</scope>
    <source>
        <strain evidence="8 9">BU-1</strain>
    </source>
</reference>
<dbReference type="RefSeq" id="WP_168034130.1">
    <property type="nucleotide sequence ID" value="NZ_JAAVNE010000044.1"/>
</dbReference>
<protein>
    <recommendedName>
        <fullName evidence="3">cellulase</fullName>
        <ecNumber evidence="3">3.2.1.4</ecNumber>
    </recommendedName>
</protein>
<evidence type="ECO:0000256" key="3">
    <source>
        <dbReference type="ARBA" id="ARBA00012601"/>
    </source>
</evidence>
<accession>A0ABX1E9A1</accession>
<keyword evidence="5" id="KW-0136">Cellulose degradation</keyword>
<dbReference type="PRINTS" id="PR00735">
    <property type="entry name" value="GLHYDRLASE8"/>
</dbReference>
<evidence type="ECO:0000313" key="8">
    <source>
        <dbReference type="EMBL" id="NKC33403.1"/>
    </source>
</evidence>
<dbReference type="InterPro" id="IPR012341">
    <property type="entry name" value="6hp_glycosidase-like_sf"/>
</dbReference>
<dbReference type="Pfam" id="PF01270">
    <property type="entry name" value="Glyco_hydro_8"/>
    <property type="match status" value="1"/>
</dbReference>
<name>A0ABX1E9A1_9PROT</name>
<keyword evidence="6" id="KW-0326">Glycosidase</keyword>
<keyword evidence="7" id="KW-0624">Polysaccharide degradation</keyword>
<keyword evidence="7" id="KW-0119">Carbohydrate metabolism</keyword>
<evidence type="ECO:0000256" key="4">
    <source>
        <dbReference type="ARBA" id="ARBA00022801"/>
    </source>
</evidence>
<proteinExistence type="inferred from homology"/>
<comment type="caution">
    <text evidence="8">The sequence shown here is derived from an EMBL/GenBank/DDBJ whole genome shotgun (WGS) entry which is preliminary data.</text>
</comment>
<evidence type="ECO:0000256" key="1">
    <source>
        <dbReference type="ARBA" id="ARBA00000966"/>
    </source>
</evidence>
<organism evidence="8 9">
    <name type="scientific">Falsiroseomonas selenitidurans</name>
    <dbReference type="NCBI Taxonomy" id="2716335"/>
    <lineage>
        <taxon>Bacteria</taxon>
        <taxon>Pseudomonadati</taxon>
        <taxon>Pseudomonadota</taxon>
        <taxon>Alphaproteobacteria</taxon>
        <taxon>Acetobacterales</taxon>
        <taxon>Roseomonadaceae</taxon>
        <taxon>Falsiroseomonas</taxon>
    </lineage>
</organism>
<dbReference type="EC" id="3.2.1.4" evidence="3"/>
<gene>
    <name evidence="8" type="ORF">HEQ75_21255</name>
</gene>
<dbReference type="InterPro" id="IPR008928">
    <property type="entry name" value="6-hairpin_glycosidase_sf"/>
</dbReference>
<evidence type="ECO:0000256" key="6">
    <source>
        <dbReference type="ARBA" id="ARBA00023295"/>
    </source>
</evidence>
<evidence type="ECO:0000256" key="7">
    <source>
        <dbReference type="ARBA" id="ARBA00023326"/>
    </source>
</evidence>
<dbReference type="SUPFAM" id="SSF48208">
    <property type="entry name" value="Six-hairpin glycosidases"/>
    <property type="match status" value="1"/>
</dbReference>
<dbReference type="Gene3D" id="1.50.10.10">
    <property type="match status" value="1"/>
</dbReference>
<evidence type="ECO:0000313" key="9">
    <source>
        <dbReference type="Proteomes" id="UP000787635"/>
    </source>
</evidence>
<dbReference type="Proteomes" id="UP000787635">
    <property type="component" value="Unassembled WGS sequence"/>
</dbReference>
<dbReference type="GO" id="GO:0016787">
    <property type="term" value="F:hydrolase activity"/>
    <property type="evidence" value="ECO:0007669"/>
    <property type="project" value="UniProtKB-KW"/>
</dbReference>
<keyword evidence="4 8" id="KW-0378">Hydrolase</keyword>
<comment type="catalytic activity">
    <reaction evidence="1">
        <text>Endohydrolysis of (1-&gt;4)-beta-D-glucosidic linkages in cellulose, lichenin and cereal beta-D-glucans.</text>
        <dbReference type="EC" id="3.2.1.4"/>
    </reaction>
</comment>
<comment type="similarity">
    <text evidence="2">Belongs to the glycosyl hydrolase 8 (cellulase D) family.</text>
</comment>
<sequence>MDSPLSRRRVIAFGLAAACIVPPRTARATAPWEDFKARFVTPEGRVRDNANQDISHSEGQAWGMLLAARHGDAVAFRRIHLWTLARLGLRSDRLLAWRFVPGPGGGVRDLNNATDGDLYHALALLTAERRWPGHGYAMLARRVAEDLLRQAVRQVGPRCVLLPGSAGFEAAGHVEVNPSYYAFVALDALAAAFPDQPWALVAREGEALLAEARFGRFGLPPDWLRMERRGGALVPVRGRGDRFGYDAIRVPLNLVWGGRAAHPVVKAAARFWSNPDYRHVPAWVRLSTEEISPYPAGPGALAIAWLVLAQRAGWGELSAMPSAQSAHSYYDAALALLAREAWRDLTQPPSGA</sequence>
<dbReference type="EMBL" id="JAAVNE010000044">
    <property type="protein sequence ID" value="NKC33403.1"/>
    <property type="molecule type" value="Genomic_DNA"/>
</dbReference>
<dbReference type="InterPro" id="IPR002037">
    <property type="entry name" value="Glyco_hydro_8"/>
</dbReference>